<accession>A0A2T5C4Y8</accession>
<name>A0A2T5C4Y8_9BACT</name>
<dbReference type="RefSeq" id="WP_107821317.1">
    <property type="nucleotide sequence ID" value="NZ_OY782574.1"/>
</dbReference>
<feature type="chain" id="PRO_5015666596" evidence="1">
    <location>
        <begin position="20"/>
        <end position="407"/>
    </location>
</feature>
<proteinExistence type="predicted"/>
<dbReference type="OrthoDB" id="846806at2"/>
<gene>
    <name evidence="2" type="ORF">C8N47_103235</name>
</gene>
<feature type="signal peptide" evidence="1">
    <location>
        <begin position="1"/>
        <end position="19"/>
    </location>
</feature>
<dbReference type="InterPro" id="IPR032342">
    <property type="entry name" value="DUF4861"/>
</dbReference>
<reference evidence="2 3" key="1">
    <citation type="submission" date="2018-04" db="EMBL/GenBank/DDBJ databases">
        <title>Genomic Encyclopedia of Archaeal and Bacterial Type Strains, Phase II (KMG-II): from individual species to whole genera.</title>
        <authorList>
            <person name="Goeker M."/>
        </authorList>
    </citation>
    <scope>NUCLEOTIDE SEQUENCE [LARGE SCALE GENOMIC DNA]</scope>
    <source>
        <strain evidence="2 3">DSM 28823</strain>
    </source>
</reference>
<dbReference type="EMBL" id="QAAD01000003">
    <property type="protein sequence ID" value="PTN09938.1"/>
    <property type="molecule type" value="Genomic_DNA"/>
</dbReference>
<comment type="caution">
    <text evidence="2">The sequence shown here is derived from an EMBL/GenBank/DDBJ whole genome shotgun (WGS) entry which is preliminary data.</text>
</comment>
<organism evidence="2 3">
    <name type="scientific">Mangrovibacterium marinum</name>
    <dbReference type="NCBI Taxonomy" id="1639118"/>
    <lineage>
        <taxon>Bacteria</taxon>
        <taxon>Pseudomonadati</taxon>
        <taxon>Bacteroidota</taxon>
        <taxon>Bacteroidia</taxon>
        <taxon>Marinilabiliales</taxon>
        <taxon>Prolixibacteraceae</taxon>
        <taxon>Mangrovibacterium</taxon>
    </lineage>
</organism>
<evidence type="ECO:0000256" key="1">
    <source>
        <dbReference type="SAM" id="SignalP"/>
    </source>
</evidence>
<keyword evidence="3" id="KW-1185">Reference proteome</keyword>
<evidence type="ECO:0000313" key="2">
    <source>
        <dbReference type="EMBL" id="PTN09938.1"/>
    </source>
</evidence>
<dbReference type="Pfam" id="PF16153">
    <property type="entry name" value="DUF4861"/>
    <property type="match status" value="1"/>
</dbReference>
<sequence length="407" mass="45363">MKSRIAMLLMLAALWTACSKPVGTTITNPLNQKVNELTVEITTPEILQAAASMESFKLMDGETEVPYQLIAEGNQIQSILALVSFTPAEAKFISIVAGQPAEFPKKTHAEISIKEGGDWKWVTKRNGNEQYEYEGGDWKKIASLWVDPKHTDHSFDIRYEGPGWESDKIGYRFYLDWRNAVDIFGKKVDSMVLPQVGLDGFDSYHEMSDWGADIMKVGKALGVGTIAHWANAQANRVALTDSLYSEVTMDGSLQSKITTRYMGWQFDGGKTDLTSQLTINAGSYLTKCELTSSKPVDSLATGIIKMPDTEVLKSADETGDWAYYATFGVQSLNKDNLGLFVFYRKSQLELLTEDKLNHVVVLKPENNQLTYYFGGAWELDSSKMDSIDKLKNLLDQQLALLNAGLIQ</sequence>
<dbReference type="PROSITE" id="PS51257">
    <property type="entry name" value="PROKAR_LIPOPROTEIN"/>
    <property type="match status" value="1"/>
</dbReference>
<dbReference type="AlphaFoldDB" id="A0A2T5C4Y8"/>
<keyword evidence="1" id="KW-0732">Signal</keyword>
<dbReference type="Proteomes" id="UP000243525">
    <property type="component" value="Unassembled WGS sequence"/>
</dbReference>
<evidence type="ECO:0000313" key="3">
    <source>
        <dbReference type="Proteomes" id="UP000243525"/>
    </source>
</evidence>
<protein>
    <submittedName>
        <fullName evidence="2">Uncharacterized protein DUF4861</fullName>
    </submittedName>
</protein>